<feature type="transmembrane region" description="Helical" evidence="6">
    <location>
        <begin position="173"/>
        <end position="191"/>
    </location>
</feature>
<dbReference type="Proteomes" id="UP001597383">
    <property type="component" value="Unassembled WGS sequence"/>
</dbReference>
<gene>
    <name evidence="7" type="ORF">ACFSJF_13470</name>
</gene>
<dbReference type="EMBL" id="JBHUHQ010000017">
    <property type="protein sequence ID" value="MFD2045284.1"/>
    <property type="molecule type" value="Genomic_DNA"/>
</dbReference>
<evidence type="ECO:0000256" key="5">
    <source>
        <dbReference type="ARBA" id="ARBA00023136"/>
    </source>
</evidence>
<feature type="transmembrane region" description="Helical" evidence="6">
    <location>
        <begin position="203"/>
        <end position="226"/>
    </location>
</feature>
<feature type="transmembrane region" description="Helical" evidence="6">
    <location>
        <begin position="20"/>
        <end position="49"/>
    </location>
</feature>
<keyword evidence="2" id="KW-1003">Cell membrane</keyword>
<dbReference type="Pfam" id="PF03631">
    <property type="entry name" value="Virul_fac_BrkB"/>
    <property type="match status" value="1"/>
</dbReference>
<dbReference type="PANTHER" id="PTHR30213">
    <property type="entry name" value="INNER MEMBRANE PROTEIN YHJD"/>
    <property type="match status" value="1"/>
</dbReference>
<evidence type="ECO:0000256" key="4">
    <source>
        <dbReference type="ARBA" id="ARBA00022989"/>
    </source>
</evidence>
<comment type="subcellular location">
    <subcellularLocation>
        <location evidence="1">Cell membrane</location>
        <topology evidence="1">Multi-pass membrane protein</topology>
    </subcellularLocation>
</comment>
<keyword evidence="4 6" id="KW-1133">Transmembrane helix</keyword>
<proteinExistence type="predicted"/>
<dbReference type="InterPro" id="IPR017039">
    <property type="entry name" value="Virul_fac_BrkB"/>
</dbReference>
<keyword evidence="5 6" id="KW-0472">Membrane</keyword>
<keyword evidence="8" id="KW-1185">Reference proteome</keyword>
<feature type="transmembrane region" description="Helical" evidence="6">
    <location>
        <begin position="87"/>
        <end position="110"/>
    </location>
</feature>
<reference evidence="8" key="1">
    <citation type="journal article" date="2019" name="Int. J. Syst. Evol. Microbiol.">
        <title>The Global Catalogue of Microorganisms (GCM) 10K type strain sequencing project: providing services to taxonomists for standard genome sequencing and annotation.</title>
        <authorList>
            <consortium name="The Broad Institute Genomics Platform"/>
            <consortium name="The Broad Institute Genome Sequencing Center for Infectious Disease"/>
            <person name="Wu L."/>
            <person name="Ma J."/>
        </authorList>
    </citation>
    <scope>NUCLEOTIDE SEQUENCE [LARGE SCALE GENOMIC DNA]</scope>
    <source>
        <strain evidence="8">R28</strain>
    </source>
</reference>
<evidence type="ECO:0000256" key="3">
    <source>
        <dbReference type="ARBA" id="ARBA00022692"/>
    </source>
</evidence>
<dbReference type="PIRSF" id="PIRSF035875">
    <property type="entry name" value="RNase_BN"/>
    <property type="match status" value="1"/>
</dbReference>
<dbReference type="PANTHER" id="PTHR30213:SF0">
    <property type="entry name" value="UPF0761 MEMBRANE PROTEIN YIHY"/>
    <property type="match status" value="1"/>
</dbReference>
<dbReference type="NCBIfam" id="TIGR00765">
    <property type="entry name" value="yihY_not_rbn"/>
    <property type="match status" value="1"/>
</dbReference>
<dbReference type="RefSeq" id="WP_377557927.1">
    <property type="nucleotide sequence ID" value="NZ_JBHUHQ010000017.1"/>
</dbReference>
<feature type="transmembrane region" description="Helical" evidence="6">
    <location>
        <begin position="238"/>
        <end position="266"/>
    </location>
</feature>
<accession>A0ABW4W1Q1</accession>
<evidence type="ECO:0000313" key="7">
    <source>
        <dbReference type="EMBL" id="MFD2045284.1"/>
    </source>
</evidence>
<sequence>MKSIMTFGKQLYIRVFEADVFGLAAQLAYFFLLSLFPFLLFLVTLIGYLPFDEHNLMNMVASVAPDETMRLINANLDQLAHTRNGGLLSFGLIATLWAASNGVNAIMWAFNKAYEVEENRSFIISRLIAVVLTIGMVGIIVIAIILPVLGRMIGNYIFSLFGLTEDFLTFWEMLRWVISSSVFFIVFLFLYKLAPNRKIYFKNAIWGALFATLSWQVVSYAFSYYVENLGHYSAMYGSLGAVIVLMVWFYISAVIILIGGIINAVIRKNKLEKNPHT</sequence>
<protein>
    <submittedName>
        <fullName evidence="7">YihY/virulence factor BrkB family protein</fullName>
    </submittedName>
</protein>
<evidence type="ECO:0000313" key="8">
    <source>
        <dbReference type="Proteomes" id="UP001597383"/>
    </source>
</evidence>
<evidence type="ECO:0000256" key="6">
    <source>
        <dbReference type="SAM" id="Phobius"/>
    </source>
</evidence>
<feature type="transmembrane region" description="Helical" evidence="6">
    <location>
        <begin position="122"/>
        <end position="153"/>
    </location>
</feature>
<keyword evidence="3 6" id="KW-0812">Transmembrane</keyword>
<comment type="caution">
    <text evidence="7">The sequence shown here is derived from an EMBL/GenBank/DDBJ whole genome shotgun (WGS) entry which is preliminary data.</text>
</comment>
<evidence type="ECO:0000256" key="1">
    <source>
        <dbReference type="ARBA" id="ARBA00004651"/>
    </source>
</evidence>
<name>A0ABW4W1Q1_9BACI</name>
<organism evidence="7 8">
    <name type="scientific">Ornithinibacillus salinisoli</name>
    <dbReference type="NCBI Taxonomy" id="1848459"/>
    <lineage>
        <taxon>Bacteria</taxon>
        <taxon>Bacillati</taxon>
        <taxon>Bacillota</taxon>
        <taxon>Bacilli</taxon>
        <taxon>Bacillales</taxon>
        <taxon>Bacillaceae</taxon>
        <taxon>Ornithinibacillus</taxon>
    </lineage>
</organism>
<evidence type="ECO:0000256" key="2">
    <source>
        <dbReference type="ARBA" id="ARBA00022475"/>
    </source>
</evidence>